<feature type="transmembrane region" description="Helical" evidence="4">
    <location>
        <begin position="264"/>
        <end position="285"/>
    </location>
</feature>
<dbReference type="GO" id="GO:0016042">
    <property type="term" value="P:lipid catabolic process"/>
    <property type="evidence" value="ECO:0007669"/>
    <property type="project" value="UniProtKB-KW"/>
</dbReference>
<name>A0A9P4QQ03_9PLEO</name>
<dbReference type="AlphaFoldDB" id="A0A9P4QQ03"/>
<dbReference type="GO" id="GO:0047372">
    <property type="term" value="F:monoacylglycerol lipase activity"/>
    <property type="evidence" value="ECO:0007669"/>
    <property type="project" value="TreeGrafter"/>
</dbReference>
<dbReference type="GO" id="GO:0005811">
    <property type="term" value="C:lipid droplet"/>
    <property type="evidence" value="ECO:0007669"/>
    <property type="project" value="TreeGrafter"/>
</dbReference>
<dbReference type="Gene3D" id="3.40.50.1820">
    <property type="entry name" value="alpha/beta hydrolase"/>
    <property type="match status" value="1"/>
</dbReference>
<gene>
    <name evidence="6" type="ORF">EJ04DRAFT_447384</name>
</gene>
<dbReference type="SUPFAM" id="SSF53474">
    <property type="entry name" value="alpha/beta-Hydrolases"/>
    <property type="match status" value="1"/>
</dbReference>
<evidence type="ECO:0000256" key="3">
    <source>
        <dbReference type="SAM" id="MobiDB-lite"/>
    </source>
</evidence>
<dbReference type="GO" id="GO:0004622">
    <property type="term" value="F:phosphatidylcholine lysophospholipase activity"/>
    <property type="evidence" value="ECO:0007669"/>
    <property type="project" value="TreeGrafter"/>
</dbReference>
<comment type="caution">
    <text evidence="6">The sequence shown here is derived from an EMBL/GenBank/DDBJ whole genome shotgun (WGS) entry which is preliminary data.</text>
</comment>
<sequence>MAKPEHLCLLVHGLWGNPDHLKFLTTSLRDKYPEDQLHILAPKRNSGSFTYDGIELGGERVLNEVEDALKELAKSGHDIKKISIIGYSLGGLISRYAIGLMYQKGLFDKIQPVQFTTFATPHLGVRTPLRGYHNHVWNVLGARFLSQSGRQLFMIDSFRDTGKPLLEVLSDANSIFLRGLAQFKHRSLYANVLNDRTVVYYTSSISSIDPYVKPEAINITYLKGYEPVIVDAEKAVSVKEPEAPLALTQQITTQTRAMFGRIPYAAFLVLLLPVGMSIFTVNAAIQSIRSRQRIRMHEEGKAGFDIGSYRVPLMINDMRKEVEDMFENINNTQDPEYLPEGDEELASPKSPRLFRKQSSRSSAPGSDSDSLKGEKEETQFSTLALTPAQFAMIEELNNVGFKKYPVYIHNHRHTHAAIIRRMDKAGFDEGRIVVKHWLDNFEI</sequence>
<keyword evidence="2" id="KW-0443">Lipid metabolism</keyword>
<keyword evidence="4" id="KW-0472">Membrane</keyword>
<feature type="region of interest" description="Disordered" evidence="3">
    <location>
        <begin position="331"/>
        <end position="378"/>
    </location>
</feature>
<evidence type="ECO:0000256" key="1">
    <source>
        <dbReference type="ARBA" id="ARBA00007920"/>
    </source>
</evidence>
<feature type="compositionally biased region" description="Low complexity" evidence="3">
    <location>
        <begin position="359"/>
        <end position="368"/>
    </location>
</feature>
<keyword evidence="2" id="KW-0442">Lipid degradation</keyword>
<dbReference type="InterPro" id="IPR044294">
    <property type="entry name" value="Lipase-like"/>
</dbReference>
<evidence type="ECO:0000313" key="7">
    <source>
        <dbReference type="Proteomes" id="UP000799444"/>
    </source>
</evidence>
<evidence type="ECO:0000256" key="2">
    <source>
        <dbReference type="ARBA" id="ARBA00022963"/>
    </source>
</evidence>
<evidence type="ECO:0000313" key="6">
    <source>
        <dbReference type="EMBL" id="KAF2729368.1"/>
    </source>
</evidence>
<keyword evidence="4" id="KW-0812">Transmembrane</keyword>
<evidence type="ECO:0000256" key="4">
    <source>
        <dbReference type="SAM" id="Phobius"/>
    </source>
</evidence>
<protein>
    <submittedName>
        <fullName evidence="6">Lipase/serine esteras-like protein</fullName>
    </submittedName>
</protein>
<dbReference type="PANTHER" id="PTHR12482">
    <property type="entry name" value="LIPASE ROG1-RELATED-RELATED"/>
    <property type="match status" value="1"/>
</dbReference>
<comment type="similarity">
    <text evidence="1">Belongs to the putative lipase ROG1 family.</text>
</comment>
<accession>A0A9P4QQ03</accession>
<proteinExistence type="inferred from homology"/>
<dbReference type="Proteomes" id="UP000799444">
    <property type="component" value="Unassembled WGS sequence"/>
</dbReference>
<evidence type="ECO:0000259" key="5">
    <source>
        <dbReference type="Pfam" id="PF05057"/>
    </source>
</evidence>
<dbReference type="OrthoDB" id="273452at2759"/>
<dbReference type="PANTHER" id="PTHR12482:SF65">
    <property type="entry name" value="ESTERASE, PUTATIVE (AFU_ORTHOLOGUE AFUA_3G12320)-RELATED"/>
    <property type="match status" value="1"/>
</dbReference>
<dbReference type="FunFam" id="3.40.50.1820:FF:000223">
    <property type="entry name" value="Lipase/serine esterase"/>
    <property type="match status" value="1"/>
</dbReference>
<keyword evidence="4" id="KW-1133">Transmembrane helix</keyword>
<organism evidence="6 7">
    <name type="scientific">Polyplosphaeria fusca</name>
    <dbReference type="NCBI Taxonomy" id="682080"/>
    <lineage>
        <taxon>Eukaryota</taxon>
        <taxon>Fungi</taxon>
        <taxon>Dikarya</taxon>
        <taxon>Ascomycota</taxon>
        <taxon>Pezizomycotina</taxon>
        <taxon>Dothideomycetes</taxon>
        <taxon>Pleosporomycetidae</taxon>
        <taxon>Pleosporales</taxon>
        <taxon>Tetraplosphaeriaceae</taxon>
        <taxon>Polyplosphaeria</taxon>
    </lineage>
</organism>
<feature type="compositionally biased region" description="Basic and acidic residues" evidence="3">
    <location>
        <begin position="369"/>
        <end position="378"/>
    </location>
</feature>
<dbReference type="EMBL" id="ML996247">
    <property type="protein sequence ID" value="KAF2729368.1"/>
    <property type="molecule type" value="Genomic_DNA"/>
</dbReference>
<dbReference type="Pfam" id="PF05057">
    <property type="entry name" value="DUF676"/>
    <property type="match status" value="1"/>
</dbReference>
<feature type="domain" description="DUF676" evidence="5">
    <location>
        <begin position="3"/>
        <end position="203"/>
    </location>
</feature>
<keyword evidence="7" id="KW-1185">Reference proteome</keyword>
<reference evidence="6" key="1">
    <citation type="journal article" date="2020" name="Stud. Mycol.">
        <title>101 Dothideomycetes genomes: a test case for predicting lifestyles and emergence of pathogens.</title>
        <authorList>
            <person name="Haridas S."/>
            <person name="Albert R."/>
            <person name="Binder M."/>
            <person name="Bloem J."/>
            <person name="Labutti K."/>
            <person name="Salamov A."/>
            <person name="Andreopoulos B."/>
            <person name="Baker S."/>
            <person name="Barry K."/>
            <person name="Bills G."/>
            <person name="Bluhm B."/>
            <person name="Cannon C."/>
            <person name="Castanera R."/>
            <person name="Culley D."/>
            <person name="Daum C."/>
            <person name="Ezra D."/>
            <person name="Gonzalez J."/>
            <person name="Henrissat B."/>
            <person name="Kuo A."/>
            <person name="Liang C."/>
            <person name="Lipzen A."/>
            <person name="Lutzoni F."/>
            <person name="Magnuson J."/>
            <person name="Mondo S."/>
            <person name="Nolan M."/>
            <person name="Ohm R."/>
            <person name="Pangilinan J."/>
            <person name="Park H.-J."/>
            <person name="Ramirez L."/>
            <person name="Alfaro M."/>
            <person name="Sun H."/>
            <person name="Tritt A."/>
            <person name="Yoshinaga Y."/>
            <person name="Zwiers L.-H."/>
            <person name="Turgeon B."/>
            <person name="Goodwin S."/>
            <person name="Spatafora J."/>
            <person name="Crous P."/>
            <person name="Grigoriev I."/>
        </authorList>
    </citation>
    <scope>NUCLEOTIDE SEQUENCE</scope>
    <source>
        <strain evidence="6">CBS 125425</strain>
    </source>
</reference>
<dbReference type="InterPro" id="IPR029058">
    <property type="entry name" value="AB_hydrolase_fold"/>
</dbReference>
<dbReference type="InterPro" id="IPR007751">
    <property type="entry name" value="DUF676_lipase-like"/>
</dbReference>